<dbReference type="STRING" id="1229727.Ga0080559_TMP1636"/>
<keyword evidence="1" id="KW-0812">Transmembrane</keyword>
<accession>A0A1U7D2T2</accession>
<evidence type="ECO:0000256" key="1">
    <source>
        <dbReference type="SAM" id="Phobius"/>
    </source>
</evidence>
<dbReference type="SUPFAM" id="SSF81469">
    <property type="entry name" value="Bacterial aa3 type cytochrome c oxidase subunit IV"/>
    <property type="match status" value="1"/>
</dbReference>
<reference evidence="3 4" key="1">
    <citation type="submission" date="2016-03" db="EMBL/GenBank/DDBJ databases">
        <title>Deep-sea bacteria in the southern Pacific.</title>
        <authorList>
            <person name="Tang K."/>
        </authorList>
    </citation>
    <scope>NUCLEOTIDE SEQUENCE [LARGE SCALE GENOMIC DNA]</scope>
    <source>
        <strain evidence="3 4">JLT2016</strain>
    </source>
</reference>
<dbReference type="AlphaFoldDB" id="A0A1U7D2T2"/>
<protein>
    <submittedName>
        <fullName evidence="3">Aa3 type cytochrome c oxidase subunit IV</fullName>
    </submittedName>
</protein>
<dbReference type="InterPro" id="IPR012422">
    <property type="entry name" value="Cyt_c_oxidase_su4_bac-aa3"/>
</dbReference>
<dbReference type="KEGG" id="tpro:Ga0080559_TMP1636"/>
<dbReference type="InterPro" id="IPR036596">
    <property type="entry name" value="Cyt-C_aa3_sf"/>
</dbReference>
<feature type="transmembrane region" description="Helical" evidence="1">
    <location>
        <begin position="21"/>
        <end position="42"/>
    </location>
</feature>
<dbReference type="RefSeq" id="WP_017467912.1">
    <property type="nucleotide sequence ID" value="NZ_BMEW01000018.1"/>
</dbReference>
<dbReference type="EMBL" id="CP014796">
    <property type="protein sequence ID" value="APX22432.1"/>
    <property type="molecule type" value="Genomic_DNA"/>
</dbReference>
<keyword evidence="4" id="KW-1185">Reference proteome</keyword>
<dbReference type="Proteomes" id="UP000186559">
    <property type="component" value="Chromosome"/>
</dbReference>
<keyword evidence="1" id="KW-1133">Transmembrane helix</keyword>
<evidence type="ECO:0000259" key="2">
    <source>
        <dbReference type="Pfam" id="PF07835"/>
    </source>
</evidence>
<gene>
    <name evidence="3" type="ORF">Ga0080559_TMP1636</name>
</gene>
<name>A0A1U7D2T2_9RHOB</name>
<evidence type="ECO:0000313" key="4">
    <source>
        <dbReference type="Proteomes" id="UP000186559"/>
    </source>
</evidence>
<dbReference type="Gene3D" id="1.20.5.160">
    <property type="entry name" value="Bacterial aa3 type cytochrome c oxidase subunit IV"/>
    <property type="match status" value="1"/>
</dbReference>
<keyword evidence="1" id="KW-0472">Membrane</keyword>
<feature type="domain" description="Cytochrome c oxidase subunit IV bacterial aa3 type" evidence="2">
    <location>
        <begin position="4"/>
        <end position="43"/>
    </location>
</feature>
<organism evidence="3 4">
    <name type="scientific">Salipiger profundus</name>
    <dbReference type="NCBI Taxonomy" id="1229727"/>
    <lineage>
        <taxon>Bacteria</taxon>
        <taxon>Pseudomonadati</taxon>
        <taxon>Pseudomonadota</taxon>
        <taxon>Alphaproteobacteria</taxon>
        <taxon>Rhodobacterales</taxon>
        <taxon>Roseobacteraceae</taxon>
        <taxon>Salipiger</taxon>
    </lineage>
</organism>
<proteinExistence type="predicted"/>
<evidence type="ECO:0000313" key="3">
    <source>
        <dbReference type="EMBL" id="APX22432.1"/>
    </source>
</evidence>
<sequence>MAEHKHGSMDITEQEKTFNGFVTFTIRTVVVILVLVVLLAMWNG</sequence>
<dbReference type="Pfam" id="PF07835">
    <property type="entry name" value="COX4_pro_2"/>
    <property type="match status" value="1"/>
</dbReference>